<organism evidence="1">
    <name type="scientific">marine metagenome</name>
    <dbReference type="NCBI Taxonomy" id="408172"/>
    <lineage>
        <taxon>unclassified sequences</taxon>
        <taxon>metagenomes</taxon>
        <taxon>ecological metagenomes</taxon>
    </lineage>
</organism>
<name>A0A382MRF7_9ZZZZ</name>
<proteinExistence type="predicted"/>
<accession>A0A382MRF7</accession>
<reference evidence="1" key="1">
    <citation type="submission" date="2018-05" db="EMBL/GenBank/DDBJ databases">
        <authorList>
            <person name="Lanie J.A."/>
            <person name="Ng W.-L."/>
            <person name="Kazmierczak K.M."/>
            <person name="Andrzejewski T.M."/>
            <person name="Davidsen T.M."/>
            <person name="Wayne K.J."/>
            <person name="Tettelin H."/>
            <person name="Glass J.I."/>
            <person name="Rusch D."/>
            <person name="Podicherti R."/>
            <person name="Tsui H.-C.T."/>
            <person name="Winkler M.E."/>
        </authorList>
    </citation>
    <scope>NUCLEOTIDE SEQUENCE</scope>
</reference>
<sequence length="46" mass="5131">MKIPDGIKIHPENDKMYAKKCPECGNTMIGGFHEDEKEWAFGCACG</sequence>
<feature type="non-terminal residue" evidence="1">
    <location>
        <position position="46"/>
    </location>
</feature>
<gene>
    <name evidence="1" type="ORF">METZ01_LOCUS303559</name>
</gene>
<evidence type="ECO:0000313" key="1">
    <source>
        <dbReference type="EMBL" id="SVC50705.1"/>
    </source>
</evidence>
<protein>
    <submittedName>
        <fullName evidence="1">Uncharacterized protein</fullName>
    </submittedName>
</protein>
<dbReference type="AlphaFoldDB" id="A0A382MRF7"/>
<dbReference type="EMBL" id="UINC01094992">
    <property type="protein sequence ID" value="SVC50705.1"/>
    <property type="molecule type" value="Genomic_DNA"/>
</dbReference>